<name>A0ACB9RNW1_9MYRT</name>
<sequence length="84" mass="9470">MHVTKRHEKGVQEYVTCREGDVRSLPFLDNYFDVVTSAVFVHTVGKVYGHRTPHGGGRHGENEGGGETREGPEARRDRDRVSYS</sequence>
<accession>A0ACB9RNW1</accession>
<dbReference type="Proteomes" id="UP001057402">
    <property type="component" value="Chromosome 3"/>
</dbReference>
<protein>
    <submittedName>
        <fullName evidence="1">Uncharacterized protein</fullName>
    </submittedName>
</protein>
<evidence type="ECO:0000313" key="2">
    <source>
        <dbReference type="Proteomes" id="UP001057402"/>
    </source>
</evidence>
<reference evidence="2" key="1">
    <citation type="journal article" date="2023" name="Front. Plant Sci.">
        <title>Chromosomal-level genome assembly of Melastoma candidum provides insights into trichome evolution.</title>
        <authorList>
            <person name="Zhong Y."/>
            <person name="Wu W."/>
            <person name="Sun C."/>
            <person name="Zou P."/>
            <person name="Liu Y."/>
            <person name="Dai S."/>
            <person name="Zhou R."/>
        </authorList>
    </citation>
    <scope>NUCLEOTIDE SEQUENCE [LARGE SCALE GENOMIC DNA]</scope>
</reference>
<evidence type="ECO:0000313" key="1">
    <source>
        <dbReference type="EMBL" id="KAI4380147.1"/>
    </source>
</evidence>
<gene>
    <name evidence="1" type="ORF">MLD38_006369</name>
</gene>
<keyword evidence="2" id="KW-1185">Reference proteome</keyword>
<proteinExistence type="predicted"/>
<dbReference type="EMBL" id="CM042882">
    <property type="protein sequence ID" value="KAI4380147.1"/>
    <property type="molecule type" value="Genomic_DNA"/>
</dbReference>
<organism evidence="1 2">
    <name type="scientific">Melastoma candidum</name>
    <dbReference type="NCBI Taxonomy" id="119954"/>
    <lineage>
        <taxon>Eukaryota</taxon>
        <taxon>Viridiplantae</taxon>
        <taxon>Streptophyta</taxon>
        <taxon>Embryophyta</taxon>
        <taxon>Tracheophyta</taxon>
        <taxon>Spermatophyta</taxon>
        <taxon>Magnoliopsida</taxon>
        <taxon>eudicotyledons</taxon>
        <taxon>Gunneridae</taxon>
        <taxon>Pentapetalae</taxon>
        <taxon>rosids</taxon>
        <taxon>malvids</taxon>
        <taxon>Myrtales</taxon>
        <taxon>Melastomataceae</taxon>
        <taxon>Melastomatoideae</taxon>
        <taxon>Melastomateae</taxon>
        <taxon>Melastoma</taxon>
    </lineage>
</organism>
<comment type="caution">
    <text evidence="1">The sequence shown here is derived from an EMBL/GenBank/DDBJ whole genome shotgun (WGS) entry which is preliminary data.</text>
</comment>